<evidence type="ECO:0000313" key="6">
    <source>
        <dbReference type="Proteomes" id="UP001500791"/>
    </source>
</evidence>
<dbReference type="PANTHER" id="PTHR45138:SF9">
    <property type="entry name" value="DIGUANYLATE CYCLASE DGCM-RELATED"/>
    <property type="match status" value="1"/>
</dbReference>
<dbReference type="Gene3D" id="3.30.70.270">
    <property type="match status" value="1"/>
</dbReference>
<proteinExistence type="predicted"/>
<feature type="region of interest" description="Disordered" evidence="3">
    <location>
        <begin position="337"/>
        <end position="356"/>
    </location>
</feature>
<sequence length="356" mass="39666">MSEHVDTAVRGPQAYAIARQAIEAMESAKVWPTPLNFELWLHYISTPDSPLSQEMRRLLDMHTAFTDAVSESLATEFLPRSRLSEEIRDAGAVLNRELAAVAIAIDKAREIQVQYADTLSDAKVQLNQSVPPNPLVELVGTLSKATRRIQRHTVVLEKRLESSHTEVNKLRTHLEQVRRDAMTDALTNLANRKAFDEKLEALCASVDLTGATISLAVVDIDHFKRFNDTWGHQTGDQVLRYVASAIARITTSTRISARYGGEEFVIAFTEENVAQVEDILNTLRVDIASRALRRRSTNDDLGVVTISTGYATRQPKETPFELMERADAALYVSKRAGRNRTTSAEDAPKPKIVTTV</sequence>
<evidence type="ECO:0000256" key="2">
    <source>
        <dbReference type="ARBA" id="ARBA00034247"/>
    </source>
</evidence>
<evidence type="ECO:0000313" key="5">
    <source>
        <dbReference type="EMBL" id="GAA0398408.1"/>
    </source>
</evidence>
<protein>
    <recommendedName>
        <fullName evidence="1">diguanylate cyclase</fullName>
        <ecNumber evidence="1">2.7.7.65</ecNumber>
    </recommendedName>
</protein>
<dbReference type="EC" id="2.7.7.65" evidence="1"/>
<dbReference type="EMBL" id="BAAAEJ010000009">
    <property type="protein sequence ID" value="GAA0398408.1"/>
    <property type="molecule type" value="Genomic_DNA"/>
</dbReference>
<dbReference type="RefSeq" id="WP_167178229.1">
    <property type="nucleotide sequence ID" value="NZ_BAAAEJ010000009.1"/>
</dbReference>
<dbReference type="InterPro" id="IPR043128">
    <property type="entry name" value="Rev_trsase/Diguanyl_cyclase"/>
</dbReference>
<comment type="catalytic activity">
    <reaction evidence="2">
        <text>2 GTP = 3',3'-c-di-GMP + 2 diphosphate</text>
        <dbReference type="Rhea" id="RHEA:24898"/>
        <dbReference type="ChEBI" id="CHEBI:33019"/>
        <dbReference type="ChEBI" id="CHEBI:37565"/>
        <dbReference type="ChEBI" id="CHEBI:58805"/>
        <dbReference type="EC" id="2.7.7.65"/>
    </reaction>
</comment>
<dbReference type="NCBIfam" id="TIGR00254">
    <property type="entry name" value="GGDEF"/>
    <property type="match status" value="1"/>
</dbReference>
<feature type="domain" description="GGDEF" evidence="4">
    <location>
        <begin position="211"/>
        <end position="346"/>
    </location>
</feature>
<dbReference type="PROSITE" id="PS50887">
    <property type="entry name" value="GGDEF"/>
    <property type="match status" value="1"/>
</dbReference>
<comment type="caution">
    <text evidence="5">The sequence shown here is derived from an EMBL/GenBank/DDBJ whole genome shotgun (WGS) entry which is preliminary data.</text>
</comment>
<dbReference type="SUPFAM" id="SSF55073">
    <property type="entry name" value="Nucleotide cyclase"/>
    <property type="match status" value="1"/>
</dbReference>
<dbReference type="InterPro" id="IPR050469">
    <property type="entry name" value="Diguanylate_Cyclase"/>
</dbReference>
<dbReference type="InterPro" id="IPR029787">
    <property type="entry name" value="Nucleotide_cyclase"/>
</dbReference>
<name>A0ABP3IDK9_9CAUL</name>
<organism evidence="5 6">
    <name type="scientific">Brevundimonas terrae</name>
    <dbReference type="NCBI Taxonomy" id="363631"/>
    <lineage>
        <taxon>Bacteria</taxon>
        <taxon>Pseudomonadati</taxon>
        <taxon>Pseudomonadota</taxon>
        <taxon>Alphaproteobacteria</taxon>
        <taxon>Caulobacterales</taxon>
        <taxon>Caulobacteraceae</taxon>
        <taxon>Brevundimonas</taxon>
    </lineage>
</organism>
<keyword evidence="6" id="KW-1185">Reference proteome</keyword>
<dbReference type="Pfam" id="PF00990">
    <property type="entry name" value="GGDEF"/>
    <property type="match status" value="1"/>
</dbReference>
<dbReference type="SMART" id="SM00267">
    <property type="entry name" value="GGDEF"/>
    <property type="match status" value="1"/>
</dbReference>
<dbReference type="PANTHER" id="PTHR45138">
    <property type="entry name" value="REGULATORY COMPONENTS OF SENSORY TRANSDUCTION SYSTEM"/>
    <property type="match status" value="1"/>
</dbReference>
<evidence type="ECO:0000259" key="4">
    <source>
        <dbReference type="PROSITE" id="PS50887"/>
    </source>
</evidence>
<accession>A0ABP3IDK9</accession>
<dbReference type="InterPro" id="IPR000160">
    <property type="entry name" value="GGDEF_dom"/>
</dbReference>
<dbReference type="Proteomes" id="UP001500791">
    <property type="component" value="Unassembled WGS sequence"/>
</dbReference>
<evidence type="ECO:0000256" key="1">
    <source>
        <dbReference type="ARBA" id="ARBA00012528"/>
    </source>
</evidence>
<gene>
    <name evidence="5" type="ORF">GCM10009093_26240</name>
</gene>
<dbReference type="CDD" id="cd01949">
    <property type="entry name" value="GGDEF"/>
    <property type="match status" value="1"/>
</dbReference>
<reference evidence="6" key="1">
    <citation type="journal article" date="2019" name="Int. J. Syst. Evol. Microbiol.">
        <title>The Global Catalogue of Microorganisms (GCM) 10K type strain sequencing project: providing services to taxonomists for standard genome sequencing and annotation.</title>
        <authorList>
            <consortium name="The Broad Institute Genomics Platform"/>
            <consortium name="The Broad Institute Genome Sequencing Center for Infectious Disease"/>
            <person name="Wu L."/>
            <person name="Ma J."/>
        </authorList>
    </citation>
    <scope>NUCLEOTIDE SEQUENCE [LARGE SCALE GENOMIC DNA]</scope>
    <source>
        <strain evidence="6">JCM 13476</strain>
    </source>
</reference>
<evidence type="ECO:0000256" key="3">
    <source>
        <dbReference type="SAM" id="MobiDB-lite"/>
    </source>
</evidence>